<reference evidence="3" key="1">
    <citation type="journal article" date="2013" name="Nature">
        <title>Draft genome of the wheat A-genome progenitor Triticum urartu.</title>
        <authorList>
            <person name="Ling H.Q."/>
            <person name="Zhao S."/>
            <person name="Liu D."/>
            <person name="Wang J."/>
            <person name="Sun H."/>
            <person name="Zhang C."/>
            <person name="Fan H."/>
            <person name="Li D."/>
            <person name="Dong L."/>
            <person name="Tao Y."/>
            <person name="Gao C."/>
            <person name="Wu H."/>
            <person name="Li Y."/>
            <person name="Cui Y."/>
            <person name="Guo X."/>
            <person name="Zheng S."/>
            <person name="Wang B."/>
            <person name="Yu K."/>
            <person name="Liang Q."/>
            <person name="Yang W."/>
            <person name="Lou X."/>
            <person name="Chen J."/>
            <person name="Feng M."/>
            <person name="Jian J."/>
            <person name="Zhang X."/>
            <person name="Luo G."/>
            <person name="Jiang Y."/>
            <person name="Liu J."/>
            <person name="Wang Z."/>
            <person name="Sha Y."/>
            <person name="Zhang B."/>
            <person name="Wu H."/>
            <person name="Tang D."/>
            <person name="Shen Q."/>
            <person name="Xue P."/>
            <person name="Zou S."/>
            <person name="Wang X."/>
            <person name="Liu X."/>
            <person name="Wang F."/>
            <person name="Yang Y."/>
            <person name="An X."/>
            <person name="Dong Z."/>
            <person name="Zhang K."/>
            <person name="Zhang X."/>
            <person name="Luo M.C."/>
            <person name="Dvorak J."/>
            <person name="Tong Y."/>
            <person name="Wang J."/>
            <person name="Yang H."/>
            <person name="Li Z."/>
            <person name="Wang D."/>
            <person name="Zhang A."/>
            <person name="Wang J."/>
        </authorList>
    </citation>
    <scope>NUCLEOTIDE SEQUENCE</scope>
    <source>
        <strain evidence="3">cv. G1812</strain>
    </source>
</reference>
<dbReference type="Gramene" id="TuG1812G0100001841.01.T01">
    <property type="protein sequence ID" value="TuG1812G0100001841.01.T01.cds302002"/>
    <property type="gene ID" value="TuG1812G0100001841.01"/>
</dbReference>
<dbReference type="Proteomes" id="UP000015106">
    <property type="component" value="Chromosome 1"/>
</dbReference>
<proteinExistence type="predicted"/>
<keyword evidence="3" id="KW-1185">Reference proteome</keyword>
<reference evidence="2" key="2">
    <citation type="submission" date="2018-03" db="EMBL/GenBank/DDBJ databases">
        <title>The Triticum urartu genome reveals the dynamic nature of wheat genome evolution.</title>
        <authorList>
            <person name="Ling H."/>
            <person name="Ma B."/>
            <person name="Shi X."/>
            <person name="Liu H."/>
            <person name="Dong L."/>
            <person name="Sun H."/>
            <person name="Cao Y."/>
            <person name="Gao Q."/>
            <person name="Zheng S."/>
            <person name="Li Y."/>
            <person name="Yu Y."/>
            <person name="Du H."/>
            <person name="Qi M."/>
            <person name="Li Y."/>
            <person name="Yu H."/>
            <person name="Cui Y."/>
            <person name="Wang N."/>
            <person name="Chen C."/>
            <person name="Wu H."/>
            <person name="Zhao Y."/>
            <person name="Zhang J."/>
            <person name="Li Y."/>
            <person name="Zhou W."/>
            <person name="Zhang B."/>
            <person name="Hu W."/>
            <person name="Eijk M."/>
            <person name="Tang J."/>
            <person name="Witsenboer H."/>
            <person name="Zhao S."/>
            <person name="Li Z."/>
            <person name="Zhang A."/>
            <person name="Wang D."/>
            <person name="Liang C."/>
        </authorList>
    </citation>
    <scope>NUCLEOTIDE SEQUENCE [LARGE SCALE GENOMIC DNA]</scope>
    <source>
        <strain evidence="2">cv. G1812</strain>
    </source>
</reference>
<dbReference type="AlphaFoldDB" id="A0A8R7P0I8"/>
<organism evidence="2 3">
    <name type="scientific">Triticum urartu</name>
    <name type="common">Red wild einkorn</name>
    <name type="synonym">Crithodium urartu</name>
    <dbReference type="NCBI Taxonomy" id="4572"/>
    <lineage>
        <taxon>Eukaryota</taxon>
        <taxon>Viridiplantae</taxon>
        <taxon>Streptophyta</taxon>
        <taxon>Embryophyta</taxon>
        <taxon>Tracheophyta</taxon>
        <taxon>Spermatophyta</taxon>
        <taxon>Magnoliopsida</taxon>
        <taxon>Liliopsida</taxon>
        <taxon>Poales</taxon>
        <taxon>Poaceae</taxon>
        <taxon>BOP clade</taxon>
        <taxon>Pooideae</taxon>
        <taxon>Triticodae</taxon>
        <taxon>Triticeae</taxon>
        <taxon>Triticinae</taxon>
        <taxon>Triticum</taxon>
    </lineage>
</organism>
<dbReference type="EnsemblPlants" id="TuG1812G0100001841.01.T01">
    <property type="protein sequence ID" value="TuG1812G0100001841.01.T01.cds302002"/>
    <property type="gene ID" value="TuG1812G0100001841.01"/>
</dbReference>
<accession>A0A8R7P0I8</accession>
<feature type="compositionally biased region" description="Polar residues" evidence="1">
    <location>
        <begin position="67"/>
        <end position="78"/>
    </location>
</feature>
<evidence type="ECO:0000313" key="3">
    <source>
        <dbReference type="Proteomes" id="UP000015106"/>
    </source>
</evidence>
<feature type="region of interest" description="Disordered" evidence="1">
    <location>
        <begin position="1"/>
        <end position="78"/>
    </location>
</feature>
<evidence type="ECO:0000256" key="1">
    <source>
        <dbReference type="SAM" id="MobiDB-lite"/>
    </source>
</evidence>
<evidence type="ECO:0000313" key="2">
    <source>
        <dbReference type="EnsemblPlants" id="TuG1812G0100001841.01.T01.cds302002"/>
    </source>
</evidence>
<feature type="compositionally biased region" description="Low complexity" evidence="1">
    <location>
        <begin position="13"/>
        <end position="25"/>
    </location>
</feature>
<reference evidence="2" key="3">
    <citation type="submission" date="2022-06" db="UniProtKB">
        <authorList>
            <consortium name="EnsemblPlants"/>
        </authorList>
    </citation>
    <scope>IDENTIFICATION</scope>
</reference>
<protein>
    <submittedName>
        <fullName evidence="2">Uncharacterized protein</fullName>
    </submittedName>
</protein>
<sequence length="78" mass="8300">GSASRAPGFARCSLTSPSPSSYNCSSRRRPAKASPMGAAGARVDTTTSRPSGLRHAPGRWHFPAPQQLHNNTRQGIRD</sequence>
<name>A0A8R7P0I8_TRIUA</name>